<organism evidence="3 4">
    <name type="scientific">Aureococcus anophagefferens</name>
    <name type="common">Harmful bloom alga</name>
    <dbReference type="NCBI Taxonomy" id="44056"/>
    <lineage>
        <taxon>Eukaryota</taxon>
        <taxon>Sar</taxon>
        <taxon>Stramenopiles</taxon>
        <taxon>Ochrophyta</taxon>
        <taxon>Pelagophyceae</taxon>
        <taxon>Pelagomonadales</taxon>
        <taxon>Pelagomonadaceae</taxon>
        <taxon>Aureococcus</taxon>
    </lineage>
</organism>
<feature type="chain" id="PRO_5045870647" evidence="2">
    <location>
        <begin position="17"/>
        <end position="713"/>
    </location>
</feature>
<protein>
    <submittedName>
        <fullName evidence="3">Uncharacterized protein</fullName>
    </submittedName>
</protein>
<evidence type="ECO:0000313" key="3">
    <source>
        <dbReference type="EMBL" id="KAK7247832.1"/>
    </source>
</evidence>
<feature type="region of interest" description="Disordered" evidence="1">
    <location>
        <begin position="686"/>
        <end position="713"/>
    </location>
</feature>
<evidence type="ECO:0000313" key="4">
    <source>
        <dbReference type="Proteomes" id="UP001363151"/>
    </source>
</evidence>
<keyword evidence="4" id="KW-1185">Reference proteome</keyword>
<dbReference type="SUPFAM" id="SSF52540">
    <property type="entry name" value="P-loop containing nucleoside triphosphate hydrolases"/>
    <property type="match status" value="1"/>
</dbReference>
<evidence type="ECO:0000256" key="1">
    <source>
        <dbReference type="SAM" id="MobiDB-lite"/>
    </source>
</evidence>
<sequence>MLRATLLLASARLSRSGLSQTAPAEATYNPICASGEADKGRWEGVEEGVYHERVLGGFKCRFDNATLAQIDDASLDYGPRLAALLNETKRRYDALSPWTYELVLRHVPIYFEFDYCDYPADESAFLRERHKHDDSDCYDQQFSYSGWHGGATEAKVGAVEAWRWRETVNSLYDGGSVFIHELLHAFHDAIADITGGATGAGASRASGTDASCADVEFEAGRCYAYLGAYDPCYLEGAADDLSEWSVSGELRRRRPRFAGAEAQSAVFRDAVAALSLYADADDVSLTFAAASRRRLDGRRRRELRRRGGAAGRRAEALRGDLADASPADVDAALQAAAADAGAAAAFAAASVRRRAGTASTMLAARVALLTAAACASGSGDDAALADYFAVARTIWPATTSAGRCLRVQEAEGWAAKGASSSFKTAGVEGVGHHWLEGLDRSLCGGKRCGGQQSFSACGGCCKVSTTKDAVAYAKAPQRARRGHAWRCFSSDKPNYPKLSKSRHHVVLVRDVLATHESILRRFWKWDARPGGGVDTLAREETALGKAMAKLEGHAFDCRRTLYLSFDHARRHPAAHAAAMARFLGVPSASKLRAFFAKTAAPANGTARIDCVARNKALLPRLGAYLAWLRATTANFTKPAGLPDPGCARASAASPTRAPAATRGAAPPGGARAGCAAALARRYPTDRGRVPPNVVRLGGAARARRGAYARGRRA</sequence>
<keyword evidence="2" id="KW-0732">Signal</keyword>
<feature type="region of interest" description="Disordered" evidence="1">
    <location>
        <begin position="646"/>
        <end position="671"/>
    </location>
</feature>
<feature type="compositionally biased region" description="Basic residues" evidence="1">
    <location>
        <begin position="701"/>
        <end position="713"/>
    </location>
</feature>
<evidence type="ECO:0000256" key="2">
    <source>
        <dbReference type="SAM" id="SignalP"/>
    </source>
</evidence>
<feature type="signal peptide" evidence="2">
    <location>
        <begin position="1"/>
        <end position="16"/>
    </location>
</feature>
<reference evidence="3 4" key="1">
    <citation type="submission" date="2024-03" db="EMBL/GenBank/DDBJ databases">
        <title>Aureococcus anophagefferens CCMP1851 and Kratosvirus quantuckense: Draft genome of a second virus-susceptible host strain in the model system.</title>
        <authorList>
            <person name="Chase E."/>
            <person name="Truchon A.R."/>
            <person name="Schepens W."/>
            <person name="Wilhelm S.W."/>
        </authorList>
    </citation>
    <scope>NUCLEOTIDE SEQUENCE [LARGE SCALE GENOMIC DNA]</scope>
    <source>
        <strain evidence="3 4">CCMP1851</strain>
    </source>
</reference>
<proteinExistence type="predicted"/>
<comment type="caution">
    <text evidence="3">The sequence shown here is derived from an EMBL/GenBank/DDBJ whole genome shotgun (WGS) entry which is preliminary data.</text>
</comment>
<dbReference type="InterPro" id="IPR027417">
    <property type="entry name" value="P-loop_NTPase"/>
</dbReference>
<gene>
    <name evidence="3" type="ORF">SO694_00121093</name>
</gene>
<dbReference type="Proteomes" id="UP001363151">
    <property type="component" value="Unassembled WGS sequence"/>
</dbReference>
<dbReference type="EMBL" id="JBBJCI010000126">
    <property type="protein sequence ID" value="KAK7247832.1"/>
    <property type="molecule type" value="Genomic_DNA"/>
</dbReference>
<name>A0ABR1G475_AURAN</name>
<accession>A0ABR1G475</accession>